<keyword evidence="1" id="KW-0175">Coiled coil</keyword>
<dbReference type="GO" id="GO:0051988">
    <property type="term" value="P:regulation of attachment of spindle microtubules to kinetochore"/>
    <property type="evidence" value="ECO:0007669"/>
    <property type="project" value="InterPro"/>
</dbReference>
<dbReference type="GeneTree" id="ENSGT00400000022377"/>
<name>A0A452FW05_CAPHI</name>
<protein>
    <submittedName>
        <fullName evidence="3">Sperm associated antigen 5</fullName>
    </submittedName>
</protein>
<feature type="coiled-coil region" evidence="1">
    <location>
        <begin position="719"/>
        <end position="795"/>
    </location>
</feature>
<evidence type="ECO:0000313" key="3">
    <source>
        <dbReference type="Ensembl" id="ENSCHIP00000028551.1"/>
    </source>
</evidence>
<dbReference type="PANTHER" id="PTHR15347:SF1">
    <property type="entry name" value="SPERM-ASSOCIATED ANTIGEN 5"/>
    <property type="match status" value="1"/>
</dbReference>
<dbReference type="Ensembl" id="ENSCHIT00000036421.1">
    <property type="protein sequence ID" value="ENSCHIP00000028551.1"/>
    <property type="gene ID" value="ENSCHIG00000023965.1"/>
</dbReference>
<dbReference type="PANTHER" id="PTHR15347">
    <property type="entry name" value="SPERM-ASSOCIATED ANTIGEN 5"/>
    <property type="match status" value="1"/>
</dbReference>
<dbReference type="InterPro" id="IPR028728">
    <property type="entry name" value="Astrin"/>
</dbReference>
<keyword evidence="4" id="KW-1185">Reference proteome</keyword>
<dbReference type="Proteomes" id="UP000291000">
    <property type="component" value="Chromosome 19"/>
</dbReference>
<sequence length="1135" mass="127165">MWRVKTLNLSLSPSPQPGKAAMRTPLRELALQPDAPTNSGKGPPHSLTPSPCKLGLQEDSNNSSPPDFVNAKKTDSPSEQFSHPSKWLETYQHESDEQPLNLIPQTNSTPKTCEKGVDPLDNNVVKTMVLVPSPGRQQQDIMLADRLDIMAEGNSFSLDEPLRPGDLLRKGVAFCTEDSFPETVPGMPEIPAFQDPPSHTEAEPEDLVPYESNTLLPSSVLWLSPSTALAADCPVSHVDPEGDILEHRAIEEKEMSFPTLPENAELGHQALVSDTDDIPSTCPSPNPGEMESQVAPGPSGKDASGIPGSDVGPWMSPLAWLEKGVNTSVMLENLRQSLSLPSAFQNAAIGTTPFSACSVGTWFTPPTGLVGTKDSASETEHLLWGRSPDLTALSRHDLEDNLLNSLVILEVLSRQLRDWKSQQSGPHPKVQDSSTQTDTFPNEQSWVLLSRELISLLHLSLLHLDEDKTALSQEVSKTLVSCCFDVLKKLKARLQSLKAEREEAKHREELALRGKDAAETVLEVFCAHASQRISQLQQDLASMGEFRGLLKETQTQLVGLHTEQEELAQQTASLTSALQQDWIAMQLDYVTWTALLSRFRQLTEKFTAKSRQTLQERDAAIEEKQQVSRELEQVSSHLEDCKSQLERLELENSRLAADLQAQLQILASTESQLKVLQSQHAHCTQDLAMKDELLCRLTQSSEEQAAQWQKEEMALKHVQAKLQQQQAVLAKEVQDLKETLEFAEQENQVAHLELGQVECQLKTTLEVLRERSMQCEGLKDTVENLKVKLASIVAETQQQDLEKMCQYSQELGVLTEQLHSLTLFLQTKLKEKAEPETLLISTASALSQEHPPPSDSTFLGSAQTAEADEVEEVMAMYSFLLELKGFASYLVLSLSETPDIEKSLAEMGTKTLELQSLCSLLQESKEEAVRTLQQKILRERGQVICDLQAQLQAQEEQHQEAQKAKEADIEKLNQTLCLRYKNEKELQEVIQQQNEKILEQIDKSGELIRLREEVTQLTRSLRRAETETKVLQETLAGQQNPDCQPMDTNWIQEKVWLSQEVDKLRVMFLEMKNEKAKLTVKFQSHRNILEENLRRSDEELKKLDDTVQHIYETLLSIPDVVKGCKELQGLLQFLS</sequence>
<evidence type="ECO:0000256" key="1">
    <source>
        <dbReference type="SAM" id="Coils"/>
    </source>
</evidence>
<dbReference type="EMBL" id="LWLT01000022">
    <property type="status" value="NOT_ANNOTATED_CDS"/>
    <property type="molecule type" value="Genomic_DNA"/>
</dbReference>
<proteinExistence type="predicted"/>
<gene>
    <name evidence="3" type="primary">SPAG5</name>
</gene>
<organism evidence="3 4">
    <name type="scientific">Capra hircus</name>
    <name type="common">Goat</name>
    <dbReference type="NCBI Taxonomy" id="9925"/>
    <lineage>
        <taxon>Eukaryota</taxon>
        <taxon>Metazoa</taxon>
        <taxon>Chordata</taxon>
        <taxon>Craniata</taxon>
        <taxon>Vertebrata</taxon>
        <taxon>Euteleostomi</taxon>
        <taxon>Mammalia</taxon>
        <taxon>Eutheria</taxon>
        <taxon>Laurasiatheria</taxon>
        <taxon>Artiodactyla</taxon>
        <taxon>Ruminantia</taxon>
        <taxon>Pecora</taxon>
        <taxon>Bovidae</taxon>
        <taxon>Caprinae</taxon>
        <taxon>Capra</taxon>
    </lineage>
</organism>
<dbReference type="Bgee" id="ENSCHIG00000023965">
    <property type="expression patterns" value="Expressed in ileum and 15 other cell types or tissues"/>
</dbReference>
<reference evidence="3 4" key="1">
    <citation type="submission" date="2016-04" db="EMBL/GenBank/DDBJ databases">
        <title>Polished mammalian reference genomes with single-molecule sequencing and chromosome conformation capture applied to the Capra hircus genome.</title>
        <authorList>
            <person name="Bickhart D.M."/>
            <person name="Koren S."/>
            <person name="Rosen B."/>
            <person name="Hastie A."/>
            <person name="Liachko I."/>
            <person name="Sullivan S.T."/>
            <person name="Burton J."/>
            <person name="Sayre B.L."/>
            <person name="Huson H.J."/>
            <person name="Lee J."/>
            <person name="Lam E."/>
            <person name="Kelley C.M."/>
            <person name="Hutchison J.L."/>
            <person name="Zhou Y."/>
            <person name="Sun J."/>
            <person name="Crisa A."/>
            <person name="Schwartz J.C."/>
            <person name="Hammond J.A."/>
            <person name="Schroeder S.G."/>
            <person name="Liu G.E."/>
            <person name="Dunham M."/>
            <person name="Shendure J."/>
            <person name="Sonstegard T.S."/>
            <person name="Phillippy A.M."/>
            <person name="Van Tassell C.P."/>
            <person name="Smith T.P."/>
        </authorList>
    </citation>
    <scope>NUCLEOTIDE SEQUENCE [LARGE SCALE GENOMIC DNA]</scope>
</reference>
<accession>A0A452FW05</accession>
<evidence type="ECO:0000256" key="2">
    <source>
        <dbReference type="SAM" id="MobiDB-lite"/>
    </source>
</evidence>
<feature type="region of interest" description="Disordered" evidence="2">
    <location>
        <begin position="275"/>
        <end position="307"/>
    </location>
</feature>
<evidence type="ECO:0000313" key="4">
    <source>
        <dbReference type="Proteomes" id="UP000291000"/>
    </source>
</evidence>
<reference evidence="3" key="3">
    <citation type="submission" date="2025-09" db="UniProtKB">
        <authorList>
            <consortium name="Ensembl"/>
        </authorList>
    </citation>
    <scope>IDENTIFICATION</scope>
</reference>
<feature type="coiled-coil region" evidence="1">
    <location>
        <begin position="617"/>
        <end position="665"/>
    </location>
</feature>
<feature type="region of interest" description="Disordered" evidence="2">
    <location>
        <begin position="1"/>
        <end position="84"/>
    </location>
</feature>
<dbReference type="AlphaFoldDB" id="A0A452FW05"/>
<feature type="coiled-coil region" evidence="1">
    <location>
        <begin position="951"/>
        <end position="1034"/>
    </location>
</feature>
<reference evidence="3" key="2">
    <citation type="submission" date="2025-08" db="UniProtKB">
        <authorList>
            <consortium name="Ensembl"/>
        </authorList>
    </citation>
    <scope>IDENTIFICATION</scope>
</reference>
<dbReference type="GO" id="GO:0051301">
    <property type="term" value="P:cell division"/>
    <property type="evidence" value="ECO:0007669"/>
    <property type="project" value="InterPro"/>
</dbReference>